<name>A0AAV4VUI9_CAEEX</name>
<dbReference type="EMBL" id="BPLR01015141">
    <property type="protein sequence ID" value="GIY73931.1"/>
    <property type="molecule type" value="Genomic_DNA"/>
</dbReference>
<proteinExistence type="predicted"/>
<evidence type="ECO:0000313" key="2">
    <source>
        <dbReference type="EMBL" id="GIY73931.1"/>
    </source>
</evidence>
<comment type="caution">
    <text evidence="2">The sequence shown here is derived from an EMBL/GenBank/DDBJ whole genome shotgun (WGS) entry which is preliminary data.</text>
</comment>
<sequence>MHERAAGLATPEALLAAESEADEENFDEEKALKQILLTQMADGSFGSIVNTYYVLPVLGRKSLVNISSSPLHTSCCRRERCD</sequence>
<dbReference type="AlphaFoldDB" id="A0AAV4VUI9"/>
<dbReference type="Proteomes" id="UP001054945">
    <property type="component" value="Unassembled WGS sequence"/>
</dbReference>
<evidence type="ECO:0000313" key="3">
    <source>
        <dbReference type="Proteomes" id="UP001054945"/>
    </source>
</evidence>
<feature type="region of interest" description="Disordered" evidence="1">
    <location>
        <begin position="1"/>
        <end position="22"/>
    </location>
</feature>
<accession>A0AAV4VUI9</accession>
<gene>
    <name evidence="2" type="ORF">CEXT_3732</name>
</gene>
<feature type="compositionally biased region" description="Low complexity" evidence="1">
    <location>
        <begin position="1"/>
        <end position="18"/>
    </location>
</feature>
<keyword evidence="3" id="KW-1185">Reference proteome</keyword>
<organism evidence="2 3">
    <name type="scientific">Caerostris extrusa</name>
    <name type="common">Bark spider</name>
    <name type="synonym">Caerostris bankana</name>
    <dbReference type="NCBI Taxonomy" id="172846"/>
    <lineage>
        <taxon>Eukaryota</taxon>
        <taxon>Metazoa</taxon>
        <taxon>Ecdysozoa</taxon>
        <taxon>Arthropoda</taxon>
        <taxon>Chelicerata</taxon>
        <taxon>Arachnida</taxon>
        <taxon>Araneae</taxon>
        <taxon>Araneomorphae</taxon>
        <taxon>Entelegynae</taxon>
        <taxon>Araneoidea</taxon>
        <taxon>Araneidae</taxon>
        <taxon>Caerostris</taxon>
    </lineage>
</organism>
<reference evidence="2 3" key="1">
    <citation type="submission" date="2021-06" db="EMBL/GenBank/DDBJ databases">
        <title>Caerostris extrusa draft genome.</title>
        <authorList>
            <person name="Kono N."/>
            <person name="Arakawa K."/>
        </authorList>
    </citation>
    <scope>NUCLEOTIDE SEQUENCE [LARGE SCALE GENOMIC DNA]</scope>
</reference>
<protein>
    <submittedName>
        <fullName evidence="2">Uncharacterized protein</fullName>
    </submittedName>
</protein>
<evidence type="ECO:0000256" key="1">
    <source>
        <dbReference type="SAM" id="MobiDB-lite"/>
    </source>
</evidence>
<dbReference type="Gene3D" id="1.50.10.20">
    <property type="match status" value="1"/>
</dbReference>